<evidence type="ECO:0000313" key="6">
    <source>
        <dbReference type="EMBL" id="MDT7524574.1"/>
    </source>
</evidence>
<dbReference type="PANTHER" id="PTHR12714">
    <property type="entry name" value="PROTEIN-S ISOPRENYLCYSTEINE O-METHYLTRANSFERASE"/>
    <property type="match status" value="1"/>
</dbReference>
<evidence type="ECO:0000256" key="1">
    <source>
        <dbReference type="ARBA" id="ARBA00004127"/>
    </source>
</evidence>
<reference evidence="6 7" key="1">
    <citation type="submission" date="2022-07" db="EMBL/GenBank/DDBJ databases">
        <title>Pseudidiomarina sp. nov, a marine bacterium isolated from Pacific Ocean.</title>
        <authorList>
            <person name="Wang Y."/>
        </authorList>
    </citation>
    <scope>NUCLEOTIDE SEQUENCE [LARGE SCALE GENOMIC DNA]</scope>
    <source>
        <strain evidence="6 7">GXY010</strain>
    </source>
</reference>
<keyword evidence="2 5" id="KW-0812">Transmembrane</keyword>
<evidence type="ECO:0000256" key="3">
    <source>
        <dbReference type="ARBA" id="ARBA00022989"/>
    </source>
</evidence>
<feature type="transmembrane region" description="Helical" evidence="5">
    <location>
        <begin position="104"/>
        <end position="131"/>
    </location>
</feature>
<evidence type="ECO:0000256" key="5">
    <source>
        <dbReference type="SAM" id="Phobius"/>
    </source>
</evidence>
<accession>A0ABU3KSV9</accession>
<evidence type="ECO:0000313" key="7">
    <source>
        <dbReference type="Proteomes" id="UP001305027"/>
    </source>
</evidence>
<dbReference type="Gene3D" id="1.20.120.1630">
    <property type="match status" value="1"/>
</dbReference>
<proteinExistence type="predicted"/>
<evidence type="ECO:0000256" key="4">
    <source>
        <dbReference type="ARBA" id="ARBA00023136"/>
    </source>
</evidence>
<comment type="subcellular location">
    <subcellularLocation>
        <location evidence="1">Endomembrane system</location>
        <topology evidence="1">Multi-pass membrane protein</topology>
    </subcellularLocation>
</comment>
<protein>
    <submittedName>
        <fullName evidence="6">Isoprenylcysteine carboxylmethyltransferase family protein</fullName>
    </submittedName>
</protein>
<dbReference type="InterPro" id="IPR007318">
    <property type="entry name" value="Phopholipid_MeTrfase"/>
</dbReference>
<dbReference type="Pfam" id="PF04191">
    <property type="entry name" value="PEMT"/>
    <property type="match status" value="1"/>
</dbReference>
<dbReference type="PANTHER" id="PTHR12714:SF24">
    <property type="entry name" value="SLR1182 PROTEIN"/>
    <property type="match status" value="1"/>
</dbReference>
<keyword evidence="3 5" id="KW-1133">Transmembrane helix</keyword>
<name>A0ABU3KSV9_9GAMM</name>
<keyword evidence="4 5" id="KW-0472">Membrane</keyword>
<gene>
    <name evidence="6" type="ORF">NOG12_00465</name>
</gene>
<feature type="transmembrane region" description="Helical" evidence="5">
    <location>
        <begin position="21"/>
        <end position="41"/>
    </location>
</feature>
<dbReference type="EMBL" id="JANFPJ010000001">
    <property type="protein sequence ID" value="MDT7524574.1"/>
    <property type="molecule type" value="Genomic_DNA"/>
</dbReference>
<keyword evidence="7" id="KW-1185">Reference proteome</keyword>
<dbReference type="Proteomes" id="UP001305027">
    <property type="component" value="Unassembled WGS sequence"/>
</dbReference>
<evidence type="ECO:0000256" key="2">
    <source>
        <dbReference type="ARBA" id="ARBA00022692"/>
    </source>
</evidence>
<organism evidence="6 7">
    <name type="scientific">Pseudidiomarina fusca</name>
    <dbReference type="NCBI Taxonomy" id="2965078"/>
    <lineage>
        <taxon>Bacteria</taxon>
        <taxon>Pseudomonadati</taxon>
        <taxon>Pseudomonadota</taxon>
        <taxon>Gammaproteobacteria</taxon>
        <taxon>Alteromonadales</taxon>
        <taxon>Idiomarinaceae</taxon>
        <taxon>Pseudidiomarina</taxon>
    </lineage>
</organism>
<dbReference type="RefSeq" id="WP_008984045.1">
    <property type="nucleotide sequence ID" value="NZ_JANFPJ010000001.1"/>
</dbReference>
<sequence length="162" mass="18214">MTQYKKRWHSCSQQLALKVPPVALTLLIAGMMWAVPAGMYLPGIALSFLLTTILALLGIIICLAGVLAFRLARTTVDPTDPAKASSLVVTGIYHYTRNPMYLGFLLLLLAWAFFLGKLSAFACIPVFIWYLTMFQIKPEEEILTTQFGSEYTRYTASVRRWL</sequence>
<comment type="caution">
    <text evidence="6">The sequence shown here is derived from an EMBL/GenBank/DDBJ whole genome shotgun (WGS) entry which is preliminary data.</text>
</comment>
<feature type="transmembrane region" description="Helical" evidence="5">
    <location>
        <begin position="47"/>
        <end position="69"/>
    </location>
</feature>